<dbReference type="Proteomes" id="UP000499080">
    <property type="component" value="Unassembled WGS sequence"/>
</dbReference>
<dbReference type="OrthoDB" id="6487061at2759"/>
<dbReference type="EMBL" id="BGPR01199382">
    <property type="protein sequence ID" value="GBN13695.1"/>
    <property type="molecule type" value="Genomic_DNA"/>
</dbReference>
<proteinExistence type="predicted"/>
<dbReference type="AlphaFoldDB" id="A0A4Y2DTQ7"/>
<gene>
    <name evidence="1" type="ORF">AVEN_142682_1</name>
    <name evidence="2" type="ORF">AVEN_145021_1</name>
</gene>
<evidence type="ECO:0000313" key="2">
    <source>
        <dbReference type="EMBL" id="GBN13695.1"/>
    </source>
</evidence>
<name>A0A4Y2DTQ7_ARAVE</name>
<sequence>MQLLKFLLFRISSAVENIASNAQTNNQAIKMAGNNIVVSVLPLTFIPRGAVLENWGSNVTVLLNDSDKVPQESLDHLESFEAAVFLPENVLSENHRNNRTNMAIVVRRNSQFIVNITVISPVIDVAIGTEHLYDVDPPLDMIFKVTE</sequence>
<keyword evidence="3" id="KW-1185">Reference proteome</keyword>
<evidence type="ECO:0000313" key="3">
    <source>
        <dbReference type="Proteomes" id="UP000499080"/>
    </source>
</evidence>
<protein>
    <submittedName>
        <fullName evidence="1">Uncharacterized protein</fullName>
    </submittedName>
</protein>
<feature type="non-terminal residue" evidence="1">
    <location>
        <position position="147"/>
    </location>
</feature>
<accession>A0A4Y2DTQ7</accession>
<reference evidence="1 3" key="1">
    <citation type="journal article" date="2019" name="Sci. Rep.">
        <title>Orb-weaving spider Araneus ventricosus genome elucidates the spidroin gene catalogue.</title>
        <authorList>
            <person name="Kono N."/>
            <person name="Nakamura H."/>
            <person name="Ohtoshi R."/>
            <person name="Moran D.A.P."/>
            <person name="Shinohara A."/>
            <person name="Yoshida Y."/>
            <person name="Fujiwara M."/>
            <person name="Mori M."/>
            <person name="Tomita M."/>
            <person name="Arakawa K."/>
        </authorList>
    </citation>
    <scope>NUCLEOTIDE SEQUENCE [LARGE SCALE GENOMIC DNA]</scope>
</reference>
<organism evidence="1 3">
    <name type="scientific">Araneus ventricosus</name>
    <name type="common">Orbweaver spider</name>
    <name type="synonym">Epeira ventricosa</name>
    <dbReference type="NCBI Taxonomy" id="182803"/>
    <lineage>
        <taxon>Eukaryota</taxon>
        <taxon>Metazoa</taxon>
        <taxon>Ecdysozoa</taxon>
        <taxon>Arthropoda</taxon>
        <taxon>Chelicerata</taxon>
        <taxon>Arachnida</taxon>
        <taxon>Araneae</taxon>
        <taxon>Araneomorphae</taxon>
        <taxon>Entelegynae</taxon>
        <taxon>Araneoidea</taxon>
        <taxon>Araneidae</taxon>
        <taxon>Araneus</taxon>
    </lineage>
</organism>
<dbReference type="EMBL" id="BGPR01167713">
    <property type="protein sequence ID" value="GBM19489.1"/>
    <property type="molecule type" value="Genomic_DNA"/>
</dbReference>
<comment type="caution">
    <text evidence="1">The sequence shown here is derived from an EMBL/GenBank/DDBJ whole genome shotgun (WGS) entry which is preliminary data.</text>
</comment>
<evidence type="ECO:0000313" key="1">
    <source>
        <dbReference type="EMBL" id="GBM19489.1"/>
    </source>
</evidence>